<sequence>MAGISGSGAVSGIPVVDLSTFLAENDGAAVGDEIRNQKKKAIMEVVKEACSVYGFFQIVNHGVPLQLMDRAFQVSAQFFDFPLDEKLTFGSRPGATLPAGYNRHPFDCPDKHKNDYLFLLRPSNPFFVAYPAKPPHLREVAEEVFTSLIETGSLIEGIINDSLGLPCGLLKQELDSDSSWDFMLAHRYFPEIDGVTNGLTAHEDSNAFTLLFQDDVGGLEVWRNGEWIPVTPEPGAIVVNVGDLIQVLSNNKFKSATHRVVRPKGKSRYSYTYFHSVSVEKLVEPLPQFTEEVGELPKYRKFRFGEYLHLKKMGVVHPPERPEDIIHVTHYSIN</sequence>
<dbReference type="InterPro" id="IPR050231">
    <property type="entry name" value="Iron_ascorbate_oxido_reductase"/>
</dbReference>
<dbReference type="PANTHER" id="PTHR47990">
    <property type="entry name" value="2-OXOGLUTARATE (2OG) AND FE(II)-DEPENDENT OXYGENASE SUPERFAMILY PROTEIN-RELATED"/>
    <property type="match status" value="1"/>
</dbReference>
<dbReference type="SUPFAM" id="SSF51197">
    <property type="entry name" value="Clavaminate synthase-like"/>
    <property type="match status" value="1"/>
</dbReference>
<feature type="domain" description="Fe2OG dioxygenase" evidence="4">
    <location>
        <begin position="179"/>
        <end position="277"/>
    </location>
</feature>
<dbReference type="Proteomes" id="UP001497516">
    <property type="component" value="Chromosome 2"/>
</dbReference>
<evidence type="ECO:0000313" key="5">
    <source>
        <dbReference type="EMBL" id="CAL1371314.1"/>
    </source>
</evidence>
<evidence type="ECO:0000259" key="4">
    <source>
        <dbReference type="PROSITE" id="PS51471"/>
    </source>
</evidence>
<proteinExistence type="inferred from homology"/>
<dbReference type="PROSITE" id="PS51471">
    <property type="entry name" value="FE2OG_OXY"/>
    <property type="match status" value="1"/>
</dbReference>
<keyword evidence="2 3" id="KW-0408">Iron</keyword>
<dbReference type="Gene3D" id="2.60.120.330">
    <property type="entry name" value="B-lactam Antibiotic, Isopenicillin N Synthase, Chain"/>
    <property type="match status" value="1"/>
</dbReference>
<evidence type="ECO:0000256" key="2">
    <source>
        <dbReference type="ARBA" id="ARBA00023004"/>
    </source>
</evidence>
<dbReference type="GO" id="GO:0016491">
    <property type="term" value="F:oxidoreductase activity"/>
    <property type="evidence" value="ECO:0007669"/>
    <property type="project" value="UniProtKB-KW"/>
</dbReference>
<organism evidence="5 6">
    <name type="scientific">Linum trigynum</name>
    <dbReference type="NCBI Taxonomy" id="586398"/>
    <lineage>
        <taxon>Eukaryota</taxon>
        <taxon>Viridiplantae</taxon>
        <taxon>Streptophyta</taxon>
        <taxon>Embryophyta</taxon>
        <taxon>Tracheophyta</taxon>
        <taxon>Spermatophyta</taxon>
        <taxon>Magnoliopsida</taxon>
        <taxon>eudicotyledons</taxon>
        <taxon>Gunneridae</taxon>
        <taxon>Pentapetalae</taxon>
        <taxon>rosids</taxon>
        <taxon>fabids</taxon>
        <taxon>Malpighiales</taxon>
        <taxon>Linaceae</taxon>
        <taxon>Linum</taxon>
    </lineage>
</organism>
<name>A0AAV2DDN0_9ROSI</name>
<evidence type="ECO:0000256" key="3">
    <source>
        <dbReference type="RuleBase" id="RU003682"/>
    </source>
</evidence>
<keyword evidence="3" id="KW-0560">Oxidoreductase</keyword>
<accession>A0AAV2DDN0</accession>
<dbReference type="GO" id="GO:0046872">
    <property type="term" value="F:metal ion binding"/>
    <property type="evidence" value="ECO:0007669"/>
    <property type="project" value="UniProtKB-KW"/>
</dbReference>
<dbReference type="Pfam" id="PF03171">
    <property type="entry name" value="2OG-FeII_Oxy"/>
    <property type="match status" value="1"/>
</dbReference>
<gene>
    <name evidence="5" type="ORF">LTRI10_LOCUS13388</name>
</gene>
<dbReference type="AlphaFoldDB" id="A0AAV2DDN0"/>
<comment type="similarity">
    <text evidence="3">Belongs to the iron/ascorbate-dependent oxidoreductase family.</text>
</comment>
<evidence type="ECO:0000313" key="6">
    <source>
        <dbReference type="Proteomes" id="UP001497516"/>
    </source>
</evidence>
<keyword evidence="6" id="KW-1185">Reference proteome</keyword>
<dbReference type="EMBL" id="OZ034815">
    <property type="protein sequence ID" value="CAL1371314.1"/>
    <property type="molecule type" value="Genomic_DNA"/>
</dbReference>
<dbReference type="InterPro" id="IPR026992">
    <property type="entry name" value="DIOX_N"/>
</dbReference>
<keyword evidence="1 3" id="KW-0479">Metal-binding</keyword>
<protein>
    <recommendedName>
        <fullName evidence="4">Fe2OG dioxygenase domain-containing protein</fullName>
    </recommendedName>
</protein>
<dbReference type="InterPro" id="IPR027443">
    <property type="entry name" value="IPNS-like_sf"/>
</dbReference>
<dbReference type="InterPro" id="IPR044861">
    <property type="entry name" value="IPNS-like_FE2OG_OXY"/>
</dbReference>
<dbReference type="InterPro" id="IPR005123">
    <property type="entry name" value="Oxoglu/Fe-dep_dioxygenase_dom"/>
</dbReference>
<evidence type="ECO:0000256" key="1">
    <source>
        <dbReference type="ARBA" id="ARBA00022723"/>
    </source>
</evidence>
<dbReference type="Pfam" id="PF14226">
    <property type="entry name" value="DIOX_N"/>
    <property type="match status" value="1"/>
</dbReference>
<reference evidence="5 6" key="1">
    <citation type="submission" date="2024-04" db="EMBL/GenBank/DDBJ databases">
        <authorList>
            <person name="Fracassetti M."/>
        </authorList>
    </citation>
    <scope>NUCLEOTIDE SEQUENCE [LARGE SCALE GENOMIC DNA]</scope>
</reference>